<accession>A0A0A9HIM0</accession>
<sequence>MRHVAVSGFIHHHFRLLLKIVILDYVHNRYSV</sequence>
<reference evidence="1" key="1">
    <citation type="submission" date="2014-09" db="EMBL/GenBank/DDBJ databases">
        <authorList>
            <person name="Magalhaes I.L.F."/>
            <person name="Oliveira U."/>
            <person name="Santos F.R."/>
            <person name="Vidigal T.H.D.A."/>
            <person name="Brescovit A.D."/>
            <person name="Santos A.J."/>
        </authorList>
    </citation>
    <scope>NUCLEOTIDE SEQUENCE</scope>
    <source>
        <tissue evidence="1">Shoot tissue taken approximately 20 cm above the soil surface</tissue>
    </source>
</reference>
<dbReference type="AlphaFoldDB" id="A0A0A9HIM0"/>
<protein>
    <submittedName>
        <fullName evidence="1">Uncharacterized protein</fullName>
    </submittedName>
</protein>
<evidence type="ECO:0000313" key="1">
    <source>
        <dbReference type="EMBL" id="JAE35644.1"/>
    </source>
</evidence>
<dbReference type="EMBL" id="GBRH01162252">
    <property type="protein sequence ID" value="JAE35644.1"/>
    <property type="molecule type" value="Transcribed_RNA"/>
</dbReference>
<organism evidence="1">
    <name type="scientific">Arundo donax</name>
    <name type="common">Giant reed</name>
    <name type="synonym">Donax arundinaceus</name>
    <dbReference type="NCBI Taxonomy" id="35708"/>
    <lineage>
        <taxon>Eukaryota</taxon>
        <taxon>Viridiplantae</taxon>
        <taxon>Streptophyta</taxon>
        <taxon>Embryophyta</taxon>
        <taxon>Tracheophyta</taxon>
        <taxon>Spermatophyta</taxon>
        <taxon>Magnoliopsida</taxon>
        <taxon>Liliopsida</taxon>
        <taxon>Poales</taxon>
        <taxon>Poaceae</taxon>
        <taxon>PACMAD clade</taxon>
        <taxon>Arundinoideae</taxon>
        <taxon>Arundineae</taxon>
        <taxon>Arundo</taxon>
    </lineage>
</organism>
<proteinExistence type="predicted"/>
<name>A0A0A9HIM0_ARUDO</name>
<reference evidence="1" key="2">
    <citation type="journal article" date="2015" name="Data Brief">
        <title>Shoot transcriptome of the giant reed, Arundo donax.</title>
        <authorList>
            <person name="Barrero R.A."/>
            <person name="Guerrero F.D."/>
            <person name="Moolhuijzen P."/>
            <person name="Goolsby J.A."/>
            <person name="Tidwell J."/>
            <person name="Bellgard S.E."/>
            <person name="Bellgard M.I."/>
        </authorList>
    </citation>
    <scope>NUCLEOTIDE SEQUENCE</scope>
    <source>
        <tissue evidence="1">Shoot tissue taken approximately 20 cm above the soil surface</tissue>
    </source>
</reference>